<gene>
    <name evidence="2" type="ORF">SAMN02745138_01761</name>
</gene>
<name>A0A1M6SNQ0_9FIRM</name>
<dbReference type="Proteomes" id="UP000183975">
    <property type="component" value="Unassembled WGS sequence"/>
</dbReference>
<dbReference type="AlphaFoldDB" id="A0A1M6SNQ0"/>
<accession>A0A1M6SNQ0</accession>
<evidence type="ECO:0000313" key="2">
    <source>
        <dbReference type="EMBL" id="SHK46238.1"/>
    </source>
</evidence>
<evidence type="ECO:0000313" key="3">
    <source>
        <dbReference type="Proteomes" id="UP000183975"/>
    </source>
</evidence>
<evidence type="ECO:0000256" key="1">
    <source>
        <dbReference type="SAM" id="Phobius"/>
    </source>
</evidence>
<proteinExistence type="predicted"/>
<keyword evidence="1" id="KW-1133">Transmembrane helix</keyword>
<dbReference type="RefSeq" id="WP_072850989.1">
    <property type="nucleotide sequence ID" value="NZ_FRAH01000028.1"/>
</dbReference>
<sequence>MKGIYRNKIILAVLVIGSIGTAIYVASEKNAATDNNSAMTGSPTMESLQNDLLDYLKENHPEIRFGSQKYIDYVSDVCILAEADPELAKLSNYEDIQFYCAEYLHELDEQQVKGIIPFFGFKPSEDFLSKTIEEIQLEVIAKERQNETEFQQERD</sequence>
<feature type="transmembrane region" description="Helical" evidence="1">
    <location>
        <begin position="9"/>
        <end position="27"/>
    </location>
</feature>
<dbReference type="OrthoDB" id="9932863at2"/>
<organism evidence="2 3">
    <name type="scientific">Anaerotignum lactatifermentans DSM 14214</name>
    <dbReference type="NCBI Taxonomy" id="1121323"/>
    <lineage>
        <taxon>Bacteria</taxon>
        <taxon>Bacillati</taxon>
        <taxon>Bacillota</taxon>
        <taxon>Clostridia</taxon>
        <taxon>Lachnospirales</taxon>
        <taxon>Anaerotignaceae</taxon>
        <taxon>Anaerotignum</taxon>
    </lineage>
</organism>
<keyword evidence="3" id="KW-1185">Reference proteome</keyword>
<keyword evidence="1" id="KW-0472">Membrane</keyword>
<protein>
    <submittedName>
        <fullName evidence="2">Uncharacterized protein</fullName>
    </submittedName>
</protein>
<keyword evidence="1" id="KW-0812">Transmembrane</keyword>
<dbReference type="EMBL" id="FRAH01000028">
    <property type="protein sequence ID" value="SHK46238.1"/>
    <property type="molecule type" value="Genomic_DNA"/>
</dbReference>
<reference evidence="2 3" key="1">
    <citation type="submission" date="2016-11" db="EMBL/GenBank/DDBJ databases">
        <authorList>
            <person name="Jaros S."/>
            <person name="Januszkiewicz K."/>
            <person name="Wedrychowicz H."/>
        </authorList>
    </citation>
    <scope>NUCLEOTIDE SEQUENCE [LARGE SCALE GENOMIC DNA]</scope>
    <source>
        <strain evidence="2 3">DSM 14214</strain>
    </source>
</reference>